<evidence type="ECO:0000256" key="2">
    <source>
        <dbReference type="ARBA" id="ARBA00004412"/>
    </source>
</evidence>
<evidence type="ECO:0000259" key="8">
    <source>
        <dbReference type="PROSITE" id="PS50200"/>
    </source>
</evidence>
<keyword evidence="3" id="KW-0967">Endosome</keyword>
<accession>A0A9P0PS65</accession>
<dbReference type="FunFam" id="3.30.1520.10:FF:000003">
    <property type="entry name" value="sorting nexin-27 isoform X2"/>
    <property type="match status" value="1"/>
</dbReference>
<evidence type="ECO:0008006" key="11">
    <source>
        <dbReference type="Google" id="ProtNLM"/>
    </source>
</evidence>
<dbReference type="GO" id="GO:0007165">
    <property type="term" value="P:signal transduction"/>
    <property type="evidence" value="ECO:0007669"/>
    <property type="project" value="InterPro"/>
</dbReference>
<dbReference type="PROSITE" id="PS50106">
    <property type="entry name" value="PDZ"/>
    <property type="match status" value="1"/>
</dbReference>
<dbReference type="Pfam" id="PF00788">
    <property type="entry name" value="RA"/>
    <property type="match status" value="1"/>
</dbReference>
<evidence type="ECO:0000259" key="6">
    <source>
        <dbReference type="PROSITE" id="PS50106"/>
    </source>
</evidence>
<evidence type="ECO:0000313" key="10">
    <source>
        <dbReference type="Proteomes" id="UP001152888"/>
    </source>
</evidence>
<proteinExistence type="predicted"/>
<feature type="domain" description="PX" evidence="7">
    <location>
        <begin position="122"/>
        <end position="258"/>
    </location>
</feature>
<dbReference type="InterPro" id="IPR001683">
    <property type="entry name" value="PX_dom"/>
</dbReference>
<feature type="domain" description="Ras-associating" evidence="8">
    <location>
        <begin position="261"/>
        <end position="349"/>
    </location>
</feature>
<dbReference type="Gene3D" id="3.10.20.90">
    <property type="entry name" value="Phosphatidylinositol 3-kinase Catalytic Subunit, Chain A, domain 1"/>
    <property type="match status" value="1"/>
</dbReference>
<dbReference type="AlphaFoldDB" id="A0A9P0PS65"/>
<reference evidence="9" key="1">
    <citation type="submission" date="2022-03" db="EMBL/GenBank/DDBJ databases">
        <authorList>
            <person name="Sayadi A."/>
        </authorList>
    </citation>
    <scope>NUCLEOTIDE SEQUENCE</scope>
</reference>
<dbReference type="GO" id="GO:0032266">
    <property type="term" value="F:phosphatidylinositol-3-phosphate binding"/>
    <property type="evidence" value="ECO:0007669"/>
    <property type="project" value="InterPro"/>
</dbReference>
<dbReference type="PANTHER" id="PTHR12431:SF19">
    <property type="entry name" value="SORTING NEXIN-27"/>
    <property type="match status" value="1"/>
</dbReference>
<dbReference type="SUPFAM" id="SSF54236">
    <property type="entry name" value="Ubiquitin-like"/>
    <property type="match status" value="1"/>
</dbReference>
<dbReference type="GO" id="GO:0005769">
    <property type="term" value="C:early endosome"/>
    <property type="evidence" value="ECO:0007669"/>
    <property type="project" value="UniProtKB-SubCell"/>
</dbReference>
<sequence>MSITVQNMADVERVIRHPSRGGDTMKTVNGGPRVVTINKTETGFGFNVRGQVSEGGQLRSINGELYAPLQHVSAVLDRGAAEQAGIRKGDRILEVNGVNVEGATHKQVVDLIKSGGDVLTLTVISVTQQEAERLEPSDDNQVYYDYSEKRSLPISIPDYHHNERGGERYVSFNIYMAGRHLCSRRYREFAKLHQDLKKEFMGFTFPKLPGKWPFTMSEQQLDARRRGLEQYLERVCAVRVIAESDIMQEFLTDQDDENNTSPVDLKVLLPDREVVTVTVKKSANADDVYDAVVRKIDMKKNIAKYFYLFEIVEYNFERKLQPNEYPHNLYIQNYSTATSTCLTIRKWLFSIENELQLMSDPQATSYIFWQAVDEVNRGTIQAGSRLYQLKALQAASRAGEYLQLARELAGYGEMVFPGCACESRTEGGVANGSGGEPDSRRHASVAVGGAAVRLRACAEEEEGGAIGTVEQQARAPAMRVDWQNVERWEVDEEGMAFCFKYNRPEKPPKWLKIYTPYFLYLNDCFERVAEEKKWLEAGD</sequence>
<dbReference type="InterPro" id="IPR036034">
    <property type="entry name" value="PDZ_sf"/>
</dbReference>
<dbReference type="SMART" id="SM00228">
    <property type="entry name" value="PDZ"/>
    <property type="match status" value="1"/>
</dbReference>
<evidence type="ECO:0000259" key="7">
    <source>
        <dbReference type="PROSITE" id="PS50195"/>
    </source>
</evidence>
<keyword evidence="10" id="KW-1185">Reference proteome</keyword>
<feature type="domain" description="PDZ" evidence="6">
    <location>
        <begin position="34"/>
        <end position="127"/>
    </location>
</feature>
<gene>
    <name evidence="9" type="ORF">ACAOBT_LOCUS23436</name>
</gene>
<dbReference type="InterPro" id="IPR029071">
    <property type="entry name" value="Ubiquitin-like_domsf"/>
</dbReference>
<dbReference type="Proteomes" id="UP001152888">
    <property type="component" value="Unassembled WGS sequence"/>
</dbReference>
<evidence type="ECO:0000256" key="3">
    <source>
        <dbReference type="ARBA" id="ARBA00022753"/>
    </source>
</evidence>
<dbReference type="OrthoDB" id="10036828at2759"/>
<dbReference type="Pfam" id="PF00595">
    <property type="entry name" value="PDZ"/>
    <property type="match status" value="1"/>
</dbReference>
<dbReference type="Gene3D" id="2.30.42.10">
    <property type="match status" value="1"/>
</dbReference>
<dbReference type="InterPro" id="IPR037833">
    <property type="entry name" value="SNX27_PX"/>
</dbReference>
<dbReference type="Gene3D" id="3.30.1520.10">
    <property type="entry name" value="Phox-like domain"/>
    <property type="match status" value="1"/>
</dbReference>
<dbReference type="CDD" id="cd01777">
    <property type="entry name" value="FERM_F1_SNX27"/>
    <property type="match status" value="1"/>
</dbReference>
<keyword evidence="4" id="KW-0446">Lipid-binding</keyword>
<name>A0A9P0PS65_ACAOB</name>
<organism evidence="9 10">
    <name type="scientific">Acanthoscelides obtectus</name>
    <name type="common">Bean weevil</name>
    <name type="synonym">Bruchus obtectus</name>
    <dbReference type="NCBI Taxonomy" id="200917"/>
    <lineage>
        <taxon>Eukaryota</taxon>
        <taxon>Metazoa</taxon>
        <taxon>Ecdysozoa</taxon>
        <taxon>Arthropoda</taxon>
        <taxon>Hexapoda</taxon>
        <taxon>Insecta</taxon>
        <taxon>Pterygota</taxon>
        <taxon>Neoptera</taxon>
        <taxon>Endopterygota</taxon>
        <taxon>Coleoptera</taxon>
        <taxon>Polyphaga</taxon>
        <taxon>Cucujiformia</taxon>
        <taxon>Chrysomeloidea</taxon>
        <taxon>Chrysomelidae</taxon>
        <taxon>Bruchinae</taxon>
        <taxon>Bruchini</taxon>
        <taxon>Acanthoscelides</taxon>
    </lineage>
</organism>
<dbReference type="InterPro" id="IPR037835">
    <property type="entry name" value="SNX27_RA"/>
</dbReference>
<dbReference type="SUPFAM" id="SSF64268">
    <property type="entry name" value="PX domain"/>
    <property type="match status" value="1"/>
</dbReference>
<protein>
    <recommendedName>
        <fullName evidence="11">Sorting nexin-27</fullName>
    </recommendedName>
</protein>
<dbReference type="SUPFAM" id="SSF50156">
    <property type="entry name" value="PDZ domain-like"/>
    <property type="match status" value="1"/>
</dbReference>
<dbReference type="PROSITE" id="PS50195">
    <property type="entry name" value="PX"/>
    <property type="match status" value="1"/>
</dbReference>
<dbReference type="PANTHER" id="PTHR12431">
    <property type="entry name" value="SORTING NEXIN 17 AND 27"/>
    <property type="match status" value="1"/>
</dbReference>
<dbReference type="InterPro" id="IPR001478">
    <property type="entry name" value="PDZ"/>
</dbReference>
<evidence type="ECO:0000256" key="4">
    <source>
        <dbReference type="ARBA" id="ARBA00023121"/>
    </source>
</evidence>
<comment type="caution">
    <text evidence="9">The sequence shown here is derived from an EMBL/GenBank/DDBJ whole genome shotgun (WGS) entry which is preliminary data.</text>
</comment>
<dbReference type="FunFam" id="3.10.20.90:FF:000210">
    <property type="entry name" value="Putative Sorting nexin-27"/>
    <property type="match status" value="1"/>
</dbReference>
<dbReference type="CDD" id="cd23070">
    <property type="entry name" value="PDZ_SNX27-like"/>
    <property type="match status" value="1"/>
</dbReference>
<evidence type="ECO:0000256" key="1">
    <source>
        <dbReference type="ARBA" id="ARBA00004184"/>
    </source>
</evidence>
<dbReference type="Pfam" id="PF00787">
    <property type="entry name" value="PX"/>
    <property type="match status" value="1"/>
</dbReference>
<dbReference type="PROSITE" id="PS50200">
    <property type="entry name" value="RA"/>
    <property type="match status" value="1"/>
</dbReference>
<dbReference type="GO" id="GO:0006886">
    <property type="term" value="P:intracellular protein transport"/>
    <property type="evidence" value="ECO:0007669"/>
    <property type="project" value="TreeGrafter"/>
</dbReference>
<evidence type="ECO:0000313" key="9">
    <source>
        <dbReference type="EMBL" id="CAH1996931.1"/>
    </source>
</evidence>
<dbReference type="FunFam" id="2.30.42.10:FF:000061">
    <property type="entry name" value="sorting nexin-27 isoform X2"/>
    <property type="match status" value="1"/>
</dbReference>
<dbReference type="GO" id="GO:0032456">
    <property type="term" value="P:endocytic recycling"/>
    <property type="evidence" value="ECO:0007669"/>
    <property type="project" value="TreeGrafter"/>
</dbReference>
<dbReference type="CDD" id="cd06886">
    <property type="entry name" value="PX_SNX27"/>
    <property type="match status" value="1"/>
</dbReference>
<comment type="subcellular location">
    <subcellularLocation>
        <location evidence="2">Early endosome</location>
    </subcellularLocation>
    <subcellularLocation>
        <location evidence="1">Endomembrane system</location>
        <topology evidence="1">Peripheral membrane protein</topology>
    </subcellularLocation>
</comment>
<dbReference type="EMBL" id="CAKOFQ010007272">
    <property type="protein sequence ID" value="CAH1996931.1"/>
    <property type="molecule type" value="Genomic_DNA"/>
</dbReference>
<dbReference type="InterPro" id="IPR000159">
    <property type="entry name" value="RA_dom"/>
</dbReference>
<dbReference type="InterPro" id="IPR036871">
    <property type="entry name" value="PX_dom_sf"/>
</dbReference>
<dbReference type="Gene3D" id="1.20.80.60">
    <property type="match status" value="1"/>
</dbReference>
<keyword evidence="5" id="KW-0472">Membrane</keyword>
<evidence type="ECO:0000256" key="5">
    <source>
        <dbReference type="ARBA" id="ARBA00023136"/>
    </source>
</evidence>
<dbReference type="SMART" id="SM00312">
    <property type="entry name" value="PX"/>
    <property type="match status" value="1"/>
</dbReference>